<dbReference type="GO" id="GO:0006265">
    <property type="term" value="P:DNA topological change"/>
    <property type="evidence" value="ECO:0007669"/>
    <property type="project" value="InterPro"/>
</dbReference>
<dbReference type="GO" id="GO:0003690">
    <property type="term" value="F:double-stranded DNA binding"/>
    <property type="evidence" value="ECO:0007669"/>
    <property type="project" value="InterPro"/>
</dbReference>
<dbReference type="RefSeq" id="WP_081908308.1">
    <property type="nucleotide sequence ID" value="NZ_CP045798.1"/>
</dbReference>
<comment type="function">
    <text evidence="1">SASP are bound to spore DNA. They are double-stranded DNA-binding proteins that cause DNA to change to an a-like conformation. They protect the DNA backbone from chemical and enzymatic cleavage and are thus involved in dormant spore's high resistance to UV light.</text>
</comment>
<dbReference type="Proteomes" id="UP000515847">
    <property type="component" value="Chromosome"/>
</dbReference>
<dbReference type="Pfam" id="PF00269">
    <property type="entry name" value="SASP"/>
    <property type="match status" value="1"/>
</dbReference>
<organism evidence="2 3">
    <name type="scientific">Thermanaerosceptrum fracticalcis</name>
    <dbReference type="NCBI Taxonomy" id="1712410"/>
    <lineage>
        <taxon>Bacteria</taxon>
        <taxon>Bacillati</taxon>
        <taxon>Bacillota</taxon>
        <taxon>Clostridia</taxon>
        <taxon>Eubacteriales</taxon>
        <taxon>Peptococcaceae</taxon>
        <taxon>Thermanaerosceptrum</taxon>
    </lineage>
</organism>
<reference evidence="2 3" key="1">
    <citation type="journal article" date="2019" name="Front. Microbiol.">
        <title>Thermoanaerosceptrum fracticalcis gen. nov. sp. nov., a Novel Fumarate-Fermenting Microorganism From a Deep Fractured Carbonate Aquifer of the US Great Basin.</title>
        <authorList>
            <person name="Hamilton-Brehm S.D."/>
            <person name="Stewart L.E."/>
            <person name="Zavarin M."/>
            <person name="Caldwell M."/>
            <person name="Lawson P.A."/>
            <person name="Onstott T.C."/>
            <person name="Grzymski J."/>
            <person name="Neveux I."/>
            <person name="Lollar B.S."/>
            <person name="Russell C.E."/>
            <person name="Moser D.P."/>
        </authorList>
    </citation>
    <scope>NUCLEOTIDE SEQUENCE [LARGE SCALE GENOMIC DNA]</scope>
    <source>
        <strain evidence="2 3">DRI-13</strain>
    </source>
</reference>
<dbReference type="OrthoDB" id="1684060at2"/>
<dbReference type="KEGG" id="tfr:BR63_15540"/>
<dbReference type="InterPro" id="IPR001448">
    <property type="entry name" value="SASP_alpha/beta-type"/>
</dbReference>
<dbReference type="EMBL" id="CP045798">
    <property type="protein sequence ID" value="QNB47561.1"/>
    <property type="molecule type" value="Genomic_DNA"/>
</dbReference>
<sequence length="58" mass="6506">MARRRGIMSDALKMECARELGIYDQVQRDGDFGNVSSRNCGSMVRTAIEIAERALMKP</sequence>
<name>A0A7G6E657_THEFR</name>
<dbReference type="Gene3D" id="6.10.10.80">
    <property type="entry name" value="Small, acid-soluble spore protein, alpha/beta type-like"/>
    <property type="match status" value="1"/>
</dbReference>
<proteinExistence type="predicted"/>
<evidence type="ECO:0000313" key="3">
    <source>
        <dbReference type="Proteomes" id="UP000515847"/>
    </source>
</evidence>
<gene>
    <name evidence="2" type="ORF">BR63_15540</name>
</gene>
<evidence type="ECO:0000256" key="1">
    <source>
        <dbReference type="ARBA" id="ARBA00003863"/>
    </source>
</evidence>
<protein>
    <submittedName>
        <fullName evidence="2">Small, acid-soluble spore protein, alpha/beta type</fullName>
    </submittedName>
</protein>
<accession>A0A7G6E657</accession>
<keyword evidence="3" id="KW-1185">Reference proteome</keyword>
<dbReference type="InterPro" id="IPR038300">
    <property type="entry name" value="SASP_sf_alpha/beta"/>
</dbReference>
<dbReference type="AlphaFoldDB" id="A0A7G6E657"/>
<evidence type="ECO:0000313" key="2">
    <source>
        <dbReference type="EMBL" id="QNB47561.1"/>
    </source>
</evidence>